<evidence type="ECO:0000256" key="5">
    <source>
        <dbReference type="RuleBase" id="RU004168"/>
    </source>
</evidence>
<feature type="domain" description="Acylphosphatase-like" evidence="6">
    <location>
        <begin position="4"/>
        <end position="90"/>
    </location>
</feature>
<feature type="active site" evidence="4">
    <location>
        <position position="19"/>
    </location>
</feature>
<reference evidence="7 8" key="1">
    <citation type="submission" date="2020-09" db="EMBL/GenBank/DDBJ databases">
        <title>Sphingomonas sp., a new species isolated from pork steak.</title>
        <authorList>
            <person name="Heidler von Heilborn D."/>
        </authorList>
    </citation>
    <scope>NUCLEOTIDE SEQUENCE [LARGE SCALE GENOMIC DNA]</scope>
    <source>
        <strain evidence="8">S8-3T</strain>
    </source>
</reference>
<dbReference type="AlphaFoldDB" id="A0A7H0LNS2"/>
<dbReference type="SUPFAM" id="SSF54975">
    <property type="entry name" value="Acylphosphatase/BLUF domain-like"/>
    <property type="match status" value="1"/>
</dbReference>
<dbReference type="Pfam" id="PF00708">
    <property type="entry name" value="Acylphosphatase"/>
    <property type="match status" value="1"/>
</dbReference>
<sequence length="92" mass="10285">MASTQRVFISGKVQHIGFRDWIVRRAHDSGVTGWVRNLRDGRVEMLVIGDGDAVTAFLDACRQGPELARIDSLEARPDTERAPKGFTKRFTA</sequence>
<dbReference type="RefSeq" id="WP_187763607.1">
    <property type="nucleotide sequence ID" value="NZ_CP061038.1"/>
</dbReference>
<dbReference type="PANTHER" id="PTHR47268">
    <property type="entry name" value="ACYLPHOSPHATASE"/>
    <property type="match status" value="1"/>
</dbReference>
<dbReference type="EMBL" id="CP061038">
    <property type="protein sequence ID" value="QNQ11325.1"/>
    <property type="molecule type" value="Genomic_DNA"/>
</dbReference>
<dbReference type="InterPro" id="IPR020456">
    <property type="entry name" value="Acylphosphatase"/>
</dbReference>
<dbReference type="InterPro" id="IPR017968">
    <property type="entry name" value="Acylphosphatase_CS"/>
</dbReference>
<protein>
    <recommendedName>
        <fullName evidence="2 4">acylphosphatase</fullName>
        <ecNumber evidence="2 4">3.6.1.7</ecNumber>
    </recommendedName>
</protein>
<evidence type="ECO:0000313" key="7">
    <source>
        <dbReference type="EMBL" id="QNQ11325.1"/>
    </source>
</evidence>
<dbReference type="KEGG" id="spap:H3Z74_09370"/>
<dbReference type="InterPro" id="IPR001792">
    <property type="entry name" value="Acylphosphatase-like_dom"/>
</dbReference>
<organism evidence="7 8">
    <name type="scientific">Sphingomonas alpina</name>
    <dbReference type="NCBI Taxonomy" id="653931"/>
    <lineage>
        <taxon>Bacteria</taxon>
        <taxon>Pseudomonadati</taxon>
        <taxon>Pseudomonadota</taxon>
        <taxon>Alphaproteobacteria</taxon>
        <taxon>Sphingomonadales</taxon>
        <taxon>Sphingomonadaceae</taxon>
        <taxon>Sphingomonas</taxon>
    </lineage>
</organism>
<dbReference type="PROSITE" id="PS00151">
    <property type="entry name" value="ACYLPHOSPHATASE_2"/>
    <property type="match status" value="1"/>
</dbReference>
<feature type="active site" evidence="4">
    <location>
        <position position="37"/>
    </location>
</feature>
<dbReference type="EC" id="3.6.1.7" evidence="2 4"/>
<evidence type="ECO:0000256" key="2">
    <source>
        <dbReference type="ARBA" id="ARBA00012150"/>
    </source>
</evidence>
<comment type="similarity">
    <text evidence="1 5">Belongs to the acylphosphatase family.</text>
</comment>
<dbReference type="Gene3D" id="3.30.70.100">
    <property type="match status" value="1"/>
</dbReference>
<dbReference type="PROSITE" id="PS51160">
    <property type="entry name" value="ACYLPHOSPHATASE_3"/>
    <property type="match status" value="1"/>
</dbReference>
<evidence type="ECO:0000256" key="3">
    <source>
        <dbReference type="ARBA" id="ARBA00047645"/>
    </source>
</evidence>
<keyword evidence="8" id="KW-1185">Reference proteome</keyword>
<evidence type="ECO:0000256" key="4">
    <source>
        <dbReference type="PROSITE-ProRule" id="PRU00520"/>
    </source>
</evidence>
<evidence type="ECO:0000313" key="8">
    <source>
        <dbReference type="Proteomes" id="UP000516148"/>
    </source>
</evidence>
<gene>
    <name evidence="7" type="ORF">H3Z74_09370</name>
</gene>
<evidence type="ECO:0000256" key="1">
    <source>
        <dbReference type="ARBA" id="ARBA00005614"/>
    </source>
</evidence>
<keyword evidence="4" id="KW-0378">Hydrolase</keyword>
<dbReference type="Proteomes" id="UP000516148">
    <property type="component" value="Chromosome"/>
</dbReference>
<name>A0A7H0LNS2_9SPHN</name>
<accession>A0A7H0LNS2</accession>
<dbReference type="PANTHER" id="PTHR47268:SF4">
    <property type="entry name" value="ACYLPHOSPHATASE"/>
    <property type="match status" value="1"/>
</dbReference>
<proteinExistence type="inferred from homology"/>
<comment type="catalytic activity">
    <reaction evidence="3 4">
        <text>an acyl phosphate + H2O = a carboxylate + phosphate + H(+)</text>
        <dbReference type="Rhea" id="RHEA:14965"/>
        <dbReference type="ChEBI" id="CHEBI:15377"/>
        <dbReference type="ChEBI" id="CHEBI:15378"/>
        <dbReference type="ChEBI" id="CHEBI:29067"/>
        <dbReference type="ChEBI" id="CHEBI:43474"/>
        <dbReference type="ChEBI" id="CHEBI:59918"/>
        <dbReference type="EC" id="3.6.1.7"/>
    </reaction>
</comment>
<evidence type="ECO:0000259" key="6">
    <source>
        <dbReference type="PROSITE" id="PS51160"/>
    </source>
</evidence>
<dbReference type="GO" id="GO:0003998">
    <property type="term" value="F:acylphosphatase activity"/>
    <property type="evidence" value="ECO:0007669"/>
    <property type="project" value="UniProtKB-EC"/>
</dbReference>
<dbReference type="InterPro" id="IPR036046">
    <property type="entry name" value="Acylphosphatase-like_dom_sf"/>
</dbReference>